<dbReference type="NCBIfam" id="NF008101">
    <property type="entry name" value="PRK10846.1"/>
    <property type="match status" value="1"/>
</dbReference>
<dbReference type="GO" id="GO:0046654">
    <property type="term" value="P:tetrahydrofolate biosynthetic process"/>
    <property type="evidence" value="ECO:0007669"/>
    <property type="project" value="UniProtKB-UniPathway"/>
</dbReference>
<evidence type="ECO:0000256" key="14">
    <source>
        <dbReference type="ARBA" id="ARBA00022842"/>
    </source>
</evidence>
<evidence type="ECO:0000256" key="10">
    <source>
        <dbReference type="ARBA" id="ARBA00022598"/>
    </source>
</evidence>
<proteinExistence type="inferred from homology"/>
<dbReference type="GO" id="GO:0046872">
    <property type="term" value="F:metal ion binding"/>
    <property type="evidence" value="ECO:0007669"/>
    <property type="project" value="UniProtKB-KW"/>
</dbReference>
<evidence type="ECO:0000259" key="24">
    <source>
        <dbReference type="Pfam" id="PF02875"/>
    </source>
</evidence>
<evidence type="ECO:0000256" key="6">
    <source>
        <dbReference type="ARBA" id="ARBA00011245"/>
    </source>
</evidence>
<keyword evidence="15" id="KW-0289">Folate biosynthesis</keyword>
<evidence type="ECO:0000256" key="1">
    <source>
        <dbReference type="ARBA" id="ARBA00001946"/>
    </source>
</evidence>
<organism evidence="26 27">
    <name type="scientific">Sutterella seckii</name>
    <dbReference type="NCBI Taxonomy" id="1944635"/>
    <lineage>
        <taxon>Bacteria</taxon>
        <taxon>Pseudomonadati</taxon>
        <taxon>Pseudomonadota</taxon>
        <taxon>Betaproteobacteria</taxon>
        <taxon>Burkholderiales</taxon>
        <taxon>Sutterellaceae</taxon>
        <taxon>Sutterella</taxon>
    </lineage>
</organism>
<evidence type="ECO:0000256" key="4">
    <source>
        <dbReference type="ARBA" id="ARBA00005150"/>
    </source>
</evidence>
<evidence type="ECO:0000256" key="8">
    <source>
        <dbReference type="ARBA" id="ARBA00013025"/>
    </source>
</evidence>
<dbReference type="UniPathway" id="UPA00077">
    <property type="reaction ID" value="UER00157"/>
</dbReference>
<dbReference type="PANTHER" id="PTHR11136:SF0">
    <property type="entry name" value="DIHYDROFOLATE SYNTHETASE-RELATED"/>
    <property type="match status" value="1"/>
</dbReference>
<comment type="catalytic activity">
    <reaction evidence="20">
        <text>10-formyltetrahydrofolyl-(gamma-L-Glu)(n) + L-glutamate + ATP = 10-formyltetrahydrofolyl-(gamma-L-Glu)(n+1) + ADP + phosphate + H(+)</text>
        <dbReference type="Rhea" id="RHEA:51904"/>
        <dbReference type="Rhea" id="RHEA-COMP:13088"/>
        <dbReference type="Rhea" id="RHEA-COMP:14300"/>
        <dbReference type="ChEBI" id="CHEBI:15378"/>
        <dbReference type="ChEBI" id="CHEBI:29985"/>
        <dbReference type="ChEBI" id="CHEBI:30616"/>
        <dbReference type="ChEBI" id="CHEBI:43474"/>
        <dbReference type="ChEBI" id="CHEBI:134413"/>
        <dbReference type="ChEBI" id="CHEBI:456216"/>
        <dbReference type="EC" id="6.3.2.17"/>
    </reaction>
</comment>
<evidence type="ECO:0000256" key="17">
    <source>
        <dbReference type="ARBA" id="ARBA00030592"/>
    </source>
</evidence>
<dbReference type="EMBL" id="WEHX01000056">
    <property type="protein sequence ID" value="KAB7657419.1"/>
    <property type="molecule type" value="Genomic_DNA"/>
</dbReference>
<dbReference type="PANTHER" id="PTHR11136">
    <property type="entry name" value="FOLYLPOLYGLUTAMATE SYNTHASE-RELATED"/>
    <property type="match status" value="1"/>
</dbReference>
<dbReference type="GO" id="GO:0008841">
    <property type="term" value="F:dihydrofolate synthase activity"/>
    <property type="evidence" value="ECO:0007669"/>
    <property type="project" value="UniProtKB-EC"/>
</dbReference>
<evidence type="ECO:0000256" key="12">
    <source>
        <dbReference type="ARBA" id="ARBA00022741"/>
    </source>
</evidence>
<dbReference type="GO" id="GO:0005737">
    <property type="term" value="C:cytoplasm"/>
    <property type="evidence" value="ECO:0007669"/>
    <property type="project" value="TreeGrafter"/>
</dbReference>
<evidence type="ECO:0000256" key="21">
    <source>
        <dbReference type="ARBA" id="ARBA00049035"/>
    </source>
</evidence>
<comment type="catalytic activity">
    <reaction evidence="21">
        <text>(6R)-5,10-methylenetetrahydrofolyl-(gamma-L-Glu)(n) + L-glutamate + ATP = (6R)-5,10-methylenetetrahydrofolyl-(gamma-L-Glu)(n+1) + ADP + phosphate + H(+)</text>
        <dbReference type="Rhea" id="RHEA:51912"/>
        <dbReference type="Rhea" id="RHEA-COMP:13257"/>
        <dbReference type="Rhea" id="RHEA-COMP:13258"/>
        <dbReference type="ChEBI" id="CHEBI:15378"/>
        <dbReference type="ChEBI" id="CHEBI:29985"/>
        <dbReference type="ChEBI" id="CHEBI:30616"/>
        <dbReference type="ChEBI" id="CHEBI:43474"/>
        <dbReference type="ChEBI" id="CHEBI:136572"/>
        <dbReference type="ChEBI" id="CHEBI:456216"/>
        <dbReference type="EC" id="6.3.2.17"/>
    </reaction>
</comment>
<comment type="function">
    <text evidence="2">Functions in two distinct reactions of the de novo folate biosynthetic pathway. Catalyzes the addition of a glutamate residue to dihydropteroate (7,8-dihydropteroate or H2Pte) to form dihydrofolate (7,8-dihydrofolate monoglutamate or H2Pte-Glu). Also catalyzes successive additions of L-glutamate to tetrahydrofolate or 10-formyltetrahydrofolate or 5,10-methylenetetrahydrofolate, leading to folylpolyglutamate derivatives.</text>
</comment>
<comment type="catalytic activity">
    <reaction evidence="22">
        <text>7,8-dihydropteroate + L-glutamate + ATP = 7,8-dihydrofolate + ADP + phosphate + H(+)</text>
        <dbReference type="Rhea" id="RHEA:23584"/>
        <dbReference type="ChEBI" id="CHEBI:15378"/>
        <dbReference type="ChEBI" id="CHEBI:17839"/>
        <dbReference type="ChEBI" id="CHEBI:29985"/>
        <dbReference type="ChEBI" id="CHEBI:30616"/>
        <dbReference type="ChEBI" id="CHEBI:43474"/>
        <dbReference type="ChEBI" id="CHEBI:57451"/>
        <dbReference type="ChEBI" id="CHEBI:456216"/>
        <dbReference type="EC" id="6.3.2.12"/>
    </reaction>
</comment>
<comment type="catalytic activity">
    <reaction evidence="19">
        <text>(6S)-5,6,7,8-tetrahydrofolyl-(gamma-L-Glu)(n) + L-glutamate + ATP = (6S)-5,6,7,8-tetrahydrofolyl-(gamma-L-Glu)(n+1) + ADP + phosphate + H(+)</text>
        <dbReference type="Rhea" id="RHEA:10580"/>
        <dbReference type="Rhea" id="RHEA-COMP:14738"/>
        <dbReference type="Rhea" id="RHEA-COMP:14740"/>
        <dbReference type="ChEBI" id="CHEBI:15378"/>
        <dbReference type="ChEBI" id="CHEBI:29985"/>
        <dbReference type="ChEBI" id="CHEBI:30616"/>
        <dbReference type="ChEBI" id="CHEBI:43474"/>
        <dbReference type="ChEBI" id="CHEBI:141005"/>
        <dbReference type="ChEBI" id="CHEBI:456216"/>
        <dbReference type="EC" id="6.3.2.17"/>
    </reaction>
</comment>
<comment type="subunit">
    <text evidence="6">Monomer.</text>
</comment>
<evidence type="ECO:0000256" key="3">
    <source>
        <dbReference type="ARBA" id="ARBA00004799"/>
    </source>
</evidence>
<dbReference type="Gene3D" id="3.40.1190.10">
    <property type="entry name" value="Mur-like, catalytic domain"/>
    <property type="match status" value="1"/>
</dbReference>
<evidence type="ECO:0000256" key="16">
    <source>
        <dbReference type="ARBA" id="ARBA00030048"/>
    </source>
</evidence>
<evidence type="ECO:0000256" key="5">
    <source>
        <dbReference type="ARBA" id="ARBA00008276"/>
    </source>
</evidence>
<evidence type="ECO:0000256" key="20">
    <source>
        <dbReference type="ARBA" id="ARBA00047808"/>
    </source>
</evidence>
<dbReference type="FunFam" id="3.40.1190.10:FF:000004">
    <property type="entry name" value="Dihydrofolate synthase/folylpolyglutamate synthase"/>
    <property type="match status" value="1"/>
</dbReference>
<dbReference type="InterPro" id="IPR001645">
    <property type="entry name" value="Folylpolyglutamate_synth"/>
</dbReference>
<keyword evidence="12 23" id="KW-0547">Nucleotide-binding</keyword>
<comment type="similarity">
    <text evidence="5 23">Belongs to the folylpolyglutamate synthase family.</text>
</comment>
<dbReference type="NCBIfam" id="TIGR01499">
    <property type="entry name" value="folC"/>
    <property type="match status" value="1"/>
</dbReference>
<evidence type="ECO:0000256" key="23">
    <source>
        <dbReference type="PIRNR" id="PIRNR001563"/>
    </source>
</evidence>
<keyword evidence="14" id="KW-0460">Magnesium</keyword>
<evidence type="ECO:0000256" key="11">
    <source>
        <dbReference type="ARBA" id="ARBA00022723"/>
    </source>
</evidence>
<dbReference type="SUPFAM" id="SSF53244">
    <property type="entry name" value="MurD-like peptide ligases, peptide-binding domain"/>
    <property type="match status" value="1"/>
</dbReference>
<comment type="cofactor">
    <cofactor evidence="1">
        <name>Mg(2+)</name>
        <dbReference type="ChEBI" id="CHEBI:18420"/>
    </cofactor>
</comment>
<evidence type="ECO:0000313" key="27">
    <source>
        <dbReference type="Proteomes" id="UP000430564"/>
    </source>
</evidence>
<dbReference type="GO" id="GO:0004326">
    <property type="term" value="F:tetrahydrofolylpolyglutamate synthase activity"/>
    <property type="evidence" value="ECO:0007669"/>
    <property type="project" value="UniProtKB-EC"/>
</dbReference>
<evidence type="ECO:0000256" key="9">
    <source>
        <dbReference type="ARBA" id="ARBA00019357"/>
    </source>
</evidence>
<dbReference type="InterPro" id="IPR004101">
    <property type="entry name" value="Mur_ligase_C"/>
</dbReference>
<dbReference type="GO" id="GO:0046656">
    <property type="term" value="P:folic acid biosynthetic process"/>
    <property type="evidence" value="ECO:0007669"/>
    <property type="project" value="UniProtKB-KW"/>
</dbReference>
<dbReference type="Proteomes" id="UP000430564">
    <property type="component" value="Unassembled WGS sequence"/>
</dbReference>
<keyword evidence="11" id="KW-0479">Metal-binding</keyword>
<evidence type="ECO:0000259" key="25">
    <source>
        <dbReference type="Pfam" id="PF08245"/>
    </source>
</evidence>
<keyword evidence="10 23" id="KW-0436">Ligase</keyword>
<dbReference type="RefSeq" id="WP_152158635.1">
    <property type="nucleotide sequence ID" value="NZ_WEHX01000056.1"/>
</dbReference>
<protein>
    <recommendedName>
        <fullName evidence="9">Dihydrofolate synthase/folylpolyglutamate synthase</fullName>
        <ecNumber evidence="7">6.3.2.12</ecNumber>
        <ecNumber evidence="8">6.3.2.17</ecNumber>
    </recommendedName>
    <alternativeName>
        <fullName evidence="18">Folylpoly-gamma-glutamate synthetase-dihydrofolate synthetase</fullName>
    </alternativeName>
    <alternativeName>
        <fullName evidence="16">Folylpolyglutamate synthetase</fullName>
    </alternativeName>
    <alternativeName>
        <fullName evidence="17">Tetrahydrofolylpolyglutamate synthase</fullName>
    </alternativeName>
</protein>
<dbReference type="AlphaFoldDB" id="A0A6I1EN69"/>
<comment type="pathway">
    <text evidence="4">Cofactor biosynthesis; tetrahydrofolylpolyglutamate biosynthesis.</text>
</comment>
<feature type="domain" description="Mur ligase C-terminal" evidence="24">
    <location>
        <begin position="289"/>
        <end position="418"/>
    </location>
</feature>
<feature type="domain" description="Mur ligase central" evidence="25">
    <location>
        <begin position="48"/>
        <end position="263"/>
    </location>
</feature>
<evidence type="ECO:0000256" key="19">
    <source>
        <dbReference type="ARBA" id="ARBA00047493"/>
    </source>
</evidence>
<keyword evidence="13 23" id="KW-0067">ATP-binding</keyword>
<dbReference type="GO" id="GO:0005524">
    <property type="term" value="F:ATP binding"/>
    <property type="evidence" value="ECO:0007669"/>
    <property type="project" value="UniProtKB-KW"/>
</dbReference>
<evidence type="ECO:0000256" key="2">
    <source>
        <dbReference type="ARBA" id="ARBA00002714"/>
    </source>
</evidence>
<evidence type="ECO:0000256" key="7">
    <source>
        <dbReference type="ARBA" id="ARBA00013023"/>
    </source>
</evidence>
<gene>
    <name evidence="26" type="primary">folC</name>
    <name evidence="26" type="ORF">GBM95_08130</name>
</gene>
<evidence type="ECO:0000256" key="18">
    <source>
        <dbReference type="ARBA" id="ARBA00032510"/>
    </source>
</evidence>
<comment type="caution">
    <text evidence="26">The sequence shown here is derived from an EMBL/GenBank/DDBJ whole genome shotgun (WGS) entry which is preliminary data.</text>
</comment>
<evidence type="ECO:0000256" key="15">
    <source>
        <dbReference type="ARBA" id="ARBA00022909"/>
    </source>
</evidence>
<dbReference type="PIRSF" id="PIRSF001563">
    <property type="entry name" value="Folylpolyglu_synth"/>
    <property type="match status" value="1"/>
</dbReference>
<dbReference type="Pfam" id="PF02875">
    <property type="entry name" value="Mur_ligase_C"/>
    <property type="match status" value="1"/>
</dbReference>
<accession>A0A6I1EN69</accession>
<dbReference type="InterPro" id="IPR036565">
    <property type="entry name" value="Mur-like_cat_sf"/>
</dbReference>
<reference evidence="26 27" key="1">
    <citation type="submission" date="2019-10" db="EMBL/GenBank/DDBJ databases">
        <title>Genome diversity of Sutterella seckii.</title>
        <authorList>
            <person name="Chaplin A.V."/>
            <person name="Sokolova S.R."/>
            <person name="Mosin K.A."/>
            <person name="Ivanova E.L."/>
            <person name="Kochetkova T.O."/>
            <person name="Goltsov A.Y."/>
            <person name="Trofimov D.Y."/>
            <person name="Efimov B.A."/>
        </authorList>
    </citation>
    <scope>NUCLEOTIDE SEQUENCE [LARGE SCALE GENOMIC DNA]</scope>
    <source>
        <strain evidence="26 27">ASD393</strain>
    </source>
</reference>
<dbReference type="Pfam" id="PF08245">
    <property type="entry name" value="Mur_ligase_M"/>
    <property type="match status" value="1"/>
</dbReference>
<dbReference type="EC" id="6.3.2.12" evidence="7"/>
<name>A0A6I1EN69_9BURK</name>
<dbReference type="OrthoDB" id="9809356at2"/>
<dbReference type="InterPro" id="IPR013221">
    <property type="entry name" value="Mur_ligase_cen"/>
</dbReference>
<dbReference type="SUPFAM" id="SSF53623">
    <property type="entry name" value="MurD-like peptide ligases, catalytic domain"/>
    <property type="match status" value="1"/>
</dbReference>
<evidence type="ECO:0000256" key="13">
    <source>
        <dbReference type="ARBA" id="ARBA00022840"/>
    </source>
</evidence>
<evidence type="ECO:0000256" key="22">
    <source>
        <dbReference type="ARBA" id="ARBA00049161"/>
    </source>
</evidence>
<evidence type="ECO:0000313" key="26">
    <source>
        <dbReference type="EMBL" id="KAB7657419.1"/>
    </source>
</evidence>
<dbReference type="InterPro" id="IPR036615">
    <property type="entry name" value="Mur_ligase_C_dom_sf"/>
</dbReference>
<sequence length="436" mass="47738">MPETISTLDDWLNYIEKLHAKPIDLGLDRMKEMIRRLGIGFASPVITVAGTNGKGSTCTFIETIFREAGFRTALHTSPHLLRFNERALLDGREVNDESLIRAFREVEKARAGMPLTYFEFTGLGILKCFQDAKPDVVILEIGLGGRLDAINAVDPDVSVVAAVGIDHTAFLGDTREKIGLEKAHIFRSGKPAICSDPEPPQSLIEYAHEIGAKLSLINRDFRVTEYGDGSFRFSMNDEALELPRPGLAGENQYRNAAGAIAAVLALKDRLPVDREAFARGIARARITARFERVSEDPCETILDVGHNPQAAEVLADNLRRYKRPDEVTLAVFGMLTDKDRAKVAATLAPEIDEWFYAGLPGPRGGEAALLAPFLEAAGVAPSAMTPSENVSQALEKARVRARELKEAGKDVRIIIFGSFVTVGEALECLAREGIRR</sequence>
<comment type="pathway">
    <text evidence="3">Cofactor biosynthesis; tetrahydrofolate biosynthesis; 7,8-dihydrofolate from 2-amino-4-hydroxy-6-hydroxymethyl-7,8-dihydropteridine diphosphate and 4-aminobenzoate: step 2/2.</text>
</comment>
<dbReference type="EC" id="6.3.2.17" evidence="8"/>
<dbReference type="Gene3D" id="3.90.190.20">
    <property type="entry name" value="Mur ligase, C-terminal domain"/>
    <property type="match status" value="1"/>
</dbReference>